<dbReference type="GO" id="GO:0050661">
    <property type="term" value="F:NADP binding"/>
    <property type="evidence" value="ECO:0007669"/>
    <property type="project" value="InterPro"/>
</dbReference>
<evidence type="ECO:0000256" key="6">
    <source>
        <dbReference type="ARBA" id="ARBA00023002"/>
    </source>
</evidence>
<evidence type="ECO:0000256" key="5">
    <source>
        <dbReference type="ARBA" id="ARBA00022857"/>
    </source>
</evidence>
<comment type="catalytic activity">
    <reaction evidence="7">
        <text>(6S)-5,6,7,8-tetrahydrofolate + NADP(+) = 7,8-dihydrofolate + NADPH + H(+)</text>
        <dbReference type="Rhea" id="RHEA:15009"/>
        <dbReference type="ChEBI" id="CHEBI:15378"/>
        <dbReference type="ChEBI" id="CHEBI:57451"/>
        <dbReference type="ChEBI" id="CHEBI:57453"/>
        <dbReference type="ChEBI" id="CHEBI:57783"/>
        <dbReference type="ChEBI" id="CHEBI:58349"/>
        <dbReference type="EC" id="1.5.1.3"/>
    </reaction>
</comment>
<reference evidence="9" key="1">
    <citation type="journal article" date="2021" name="PeerJ">
        <title>Extensive microbial diversity within the chicken gut microbiome revealed by metagenomics and culture.</title>
        <authorList>
            <person name="Gilroy R."/>
            <person name="Ravi A."/>
            <person name="Getino M."/>
            <person name="Pursley I."/>
            <person name="Horton D.L."/>
            <person name="Alikhan N.F."/>
            <person name="Baker D."/>
            <person name="Gharbi K."/>
            <person name="Hall N."/>
            <person name="Watson M."/>
            <person name="Adriaenssens E.M."/>
            <person name="Foster-Nyarko E."/>
            <person name="Jarju S."/>
            <person name="Secka A."/>
            <person name="Antonio M."/>
            <person name="Oren A."/>
            <person name="Chaudhuri R.R."/>
            <person name="La Ragione R."/>
            <person name="Hildebrand F."/>
            <person name="Pallen M.J."/>
        </authorList>
    </citation>
    <scope>NUCLEOTIDE SEQUENCE</scope>
    <source>
        <strain evidence="9">CHK179-5677</strain>
    </source>
</reference>
<protein>
    <recommendedName>
        <fullName evidence="3 7">Dihydrofolate reductase</fullName>
        <ecNumber evidence="3 7">1.5.1.3</ecNumber>
    </recommendedName>
</protein>
<dbReference type="Gene3D" id="3.40.430.10">
    <property type="entry name" value="Dihydrofolate Reductase, subunit A"/>
    <property type="match status" value="1"/>
</dbReference>
<dbReference type="GO" id="GO:0004146">
    <property type="term" value="F:dihydrofolate reductase activity"/>
    <property type="evidence" value="ECO:0007669"/>
    <property type="project" value="UniProtKB-EC"/>
</dbReference>
<dbReference type="EC" id="1.5.1.3" evidence="3 7"/>
<evidence type="ECO:0000256" key="1">
    <source>
        <dbReference type="ARBA" id="ARBA00004903"/>
    </source>
</evidence>
<comment type="pathway">
    <text evidence="1 7">Cofactor biosynthesis; tetrahydrofolate biosynthesis; 5,6,7,8-tetrahydrofolate from 7,8-dihydrofolate: step 1/1.</text>
</comment>
<evidence type="ECO:0000256" key="2">
    <source>
        <dbReference type="ARBA" id="ARBA00009539"/>
    </source>
</evidence>
<dbReference type="GO" id="GO:0006730">
    <property type="term" value="P:one-carbon metabolic process"/>
    <property type="evidence" value="ECO:0007669"/>
    <property type="project" value="UniProtKB-KW"/>
</dbReference>
<dbReference type="SUPFAM" id="SSF53597">
    <property type="entry name" value="Dihydrofolate reductase-like"/>
    <property type="match status" value="1"/>
</dbReference>
<name>A0A921MM67_9FIRM</name>
<dbReference type="GO" id="GO:0046655">
    <property type="term" value="P:folic acid metabolic process"/>
    <property type="evidence" value="ECO:0007669"/>
    <property type="project" value="TreeGrafter"/>
</dbReference>
<evidence type="ECO:0000259" key="8">
    <source>
        <dbReference type="PROSITE" id="PS51330"/>
    </source>
</evidence>
<dbReference type="RefSeq" id="WP_295368147.1">
    <property type="nucleotide sequence ID" value="NZ_DYUC01000045.1"/>
</dbReference>
<evidence type="ECO:0000256" key="3">
    <source>
        <dbReference type="ARBA" id="ARBA00012856"/>
    </source>
</evidence>
<proteinExistence type="inferred from homology"/>
<gene>
    <name evidence="9" type="ORF">K8V01_04920</name>
</gene>
<dbReference type="GO" id="GO:0046654">
    <property type="term" value="P:tetrahydrofolate biosynthetic process"/>
    <property type="evidence" value="ECO:0007669"/>
    <property type="project" value="InterPro"/>
</dbReference>
<dbReference type="Proteomes" id="UP000760668">
    <property type="component" value="Unassembled WGS sequence"/>
</dbReference>
<dbReference type="PANTHER" id="PTHR48069:SF3">
    <property type="entry name" value="DIHYDROFOLATE REDUCTASE"/>
    <property type="match status" value="1"/>
</dbReference>
<dbReference type="PROSITE" id="PS51330">
    <property type="entry name" value="DHFR_2"/>
    <property type="match status" value="1"/>
</dbReference>
<dbReference type="AlphaFoldDB" id="A0A921MM67"/>
<dbReference type="GO" id="GO:0005829">
    <property type="term" value="C:cytosol"/>
    <property type="evidence" value="ECO:0007669"/>
    <property type="project" value="TreeGrafter"/>
</dbReference>
<dbReference type="InterPro" id="IPR012259">
    <property type="entry name" value="DHFR"/>
</dbReference>
<dbReference type="EMBL" id="DYUC01000045">
    <property type="protein sequence ID" value="HJG86351.1"/>
    <property type="molecule type" value="Genomic_DNA"/>
</dbReference>
<dbReference type="PRINTS" id="PR00070">
    <property type="entry name" value="DHFR"/>
</dbReference>
<dbReference type="PANTHER" id="PTHR48069">
    <property type="entry name" value="DIHYDROFOLATE REDUCTASE"/>
    <property type="match status" value="1"/>
</dbReference>
<comment type="function">
    <text evidence="7">Key enzyme in folate metabolism. Catalyzes an essential reaction for de novo glycine and purine synthesis, and for DNA precursor synthesis.</text>
</comment>
<keyword evidence="4 7" id="KW-0554">One-carbon metabolism</keyword>
<dbReference type="GO" id="GO:0046452">
    <property type="term" value="P:dihydrofolate metabolic process"/>
    <property type="evidence" value="ECO:0007669"/>
    <property type="project" value="TreeGrafter"/>
</dbReference>
<evidence type="ECO:0000256" key="4">
    <source>
        <dbReference type="ARBA" id="ARBA00022563"/>
    </source>
</evidence>
<keyword evidence="5 7" id="KW-0521">NADP</keyword>
<dbReference type="InterPro" id="IPR024072">
    <property type="entry name" value="DHFR-like_dom_sf"/>
</dbReference>
<comment type="caution">
    <text evidence="9">The sequence shown here is derived from an EMBL/GenBank/DDBJ whole genome shotgun (WGS) entry which is preliminary data.</text>
</comment>
<dbReference type="InterPro" id="IPR001796">
    <property type="entry name" value="DHFR_dom"/>
</dbReference>
<organism evidence="9 10">
    <name type="scientific">Pseudoflavonifractor capillosus</name>
    <dbReference type="NCBI Taxonomy" id="106588"/>
    <lineage>
        <taxon>Bacteria</taxon>
        <taxon>Bacillati</taxon>
        <taxon>Bacillota</taxon>
        <taxon>Clostridia</taxon>
        <taxon>Eubacteriales</taxon>
        <taxon>Oscillospiraceae</taxon>
        <taxon>Pseudoflavonifractor</taxon>
    </lineage>
</organism>
<evidence type="ECO:0000256" key="7">
    <source>
        <dbReference type="PIRNR" id="PIRNR000194"/>
    </source>
</evidence>
<evidence type="ECO:0000313" key="9">
    <source>
        <dbReference type="EMBL" id="HJG86351.1"/>
    </source>
</evidence>
<dbReference type="Pfam" id="PF00186">
    <property type="entry name" value="DHFR_1"/>
    <property type="match status" value="1"/>
</dbReference>
<sequence length="159" mass="17760">MYLIAAVDQNWAIGSQNKLLARLSPDLKRFKALTLGHPVLLGRKTLETFPGGKPLPGRQNYILSTNPDYKVEKALVLHSLEEARTSCPADTFVIGGAQVYRAALDWCDTAYITKIHASFMADAWMPDLDALPEWELAEEEPPLEDGGIVFHYATYRRKG</sequence>
<keyword evidence="6 7" id="KW-0560">Oxidoreductase</keyword>
<feature type="domain" description="DHFR" evidence="8">
    <location>
        <begin position="1"/>
        <end position="157"/>
    </location>
</feature>
<reference evidence="9" key="2">
    <citation type="submission" date="2021-09" db="EMBL/GenBank/DDBJ databases">
        <authorList>
            <person name="Gilroy R."/>
        </authorList>
    </citation>
    <scope>NUCLEOTIDE SEQUENCE</scope>
    <source>
        <strain evidence="9">CHK179-5677</strain>
    </source>
</reference>
<evidence type="ECO:0000313" key="10">
    <source>
        <dbReference type="Proteomes" id="UP000760668"/>
    </source>
</evidence>
<accession>A0A921MM67</accession>
<dbReference type="PIRSF" id="PIRSF000194">
    <property type="entry name" value="DHFR"/>
    <property type="match status" value="1"/>
</dbReference>
<comment type="similarity">
    <text evidence="2 7">Belongs to the dihydrofolate reductase family.</text>
</comment>
<dbReference type="CDD" id="cd00209">
    <property type="entry name" value="DHFR"/>
    <property type="match status" value="1"/>
</dbReference>